<dbReference type="AlphaFoldDB" id="A0A8J3CUY9"/>
<dbReference type="RefSeq" id="WP_233354174.1">
    <property type="nucleotide sequence ID" value="NZ_BMZH01000017.1"/>
</dbReference>
<feature type="transmembrane region" description="Helical" evidence="5">
    <location>
        <begin position="380"/>
        <end position="404"/>
    </location>
</feature>
<dbReference type="SUPFAM" id="SSF161098">
    <property type="entry name" value="MetI-like"/>
    <property type="match status" value="1"/>
</dbReference>
<feature type="transmembrane region" description="Helical" evidence="5">
    <location>
        <begin position="52"/>
        <end position="71"/>
    </location>
</feature>
<dbReference type="PROSITE" id="PS50928">
    <property type="entry name" value="ABC_TM1"/>
    <property type="match status" value="1"/>
</dbReference>
<keyword evidence="6" id="KW-0997">Cell inner membrane</keyword>
<feature type="transmembrane region" description="Helical" evidence="5">
    <location>
        <begin position="227"/>
        <end position="248"/>
    </location>
</feature>
<comment type="caution">
    <text evidence="8">The sequence shown here is derived from an EMBL/GenBank/DDBJ whole genome shotgun (WGS) entry which is preliminary data.</text>
</comment>
<accession>A0A8J3CUY9</accession>
<feature type="transmembrane region" description="Helical" evidence="5">
    <location>
        <begin position="121"/>
        <end position="141"/>
    </location>
</feature>
<feature type="transmembrane region" description="Helical" evidence="5">
    <location>
        <begin position="312"/>
        <end position="333"/>
    </location>
</feature>
<dbReference type="GO" id="GO:0005315">
    <property type="term" value="F:phosphate transmembrane transporter activity"/>
    <property type="evidence" value="ECO:0007669"/>
    <property type="project" value="InterPro"/>
</dbReference>
<keyword evidence="5" id="KW-0813">Transport</keyword>
<feature type="domain" description="ABC transmembrane type-1" evidence="7">
    <location>
        <begin position="184"/>
        <end position="400"/>
    </location>
</feature>
<dbReference type="InterPro" id="IPR035906">
    <property type="entry name" value="MetI-like_sf"/>
</dbReference>
<dbReference type="EMBL" id="BMZH01000017">
    <property type="protein sequence ID" value="GHB03629.1"/>
    <property type="molecule type" value="Genomic_DNA"/>
</dbReference>
<comment type="caution">
    <text evidence="6">Lacks conserved residue(s) required for the propagation of feature annotation.</text>
</comment>
<evidence type="ECO:0000256" key="5">
    <source>
        <dbReference type="RuleBase" id="RU363032"/>
    </source>
</evidence>
<organism evidence="8 9">
    <name type="scientific">Algimonas arctica</name>
    <dbReference type="NCBI Taxonomy" id="1479486"/>
    <lineage>
        <taxon>Bacteria</taxon>
        <taxon>Pseudomonadati</taxon>
        <taxon>Pseudomonadota</taxon>
        <taxon>Alphaproteobacteria</taxon>
        <taxon>Maricaulales</taxon>
        <taxon>Robiginitomaculaceae</taxon>
        <taxon>Algimonas</taxon>
    </lineage>
</organism>
<feature type="transmembrane region" description="Helical" evidence="5">
    <location>
        <begin position="183"/>
        <end position="207"/>
    </location>
</feature>
<dbReference type="CDD" id="cd06261">
    <property type="entry name" value="TM_PBP2"/>
    <property type="match status" value="1"/>
</dbReference>
<dbReference type="Proteomes" id="UP000634004">
    <property type="component" value="Unassembled WGS sequence"/>
</dbReference>
<dbReference type="Pfam" id="PF00528">
    <property type="entry name" value="BPD_transp_1"/>
    <property type="match status" value="1"/>
</dbReference>
<evidence type="ECO:0000313" key="9">
    <source>
        <dbReference type="Proteomes" id="UP000634004"/>
    </source>
</evidence>
<keyword evidence="9" id="KW-1185">Reference proteome</keyword>
<keyword evidence="6" id="KW-1003">Cell membrane</keyword>
<proteinExistence type="inferred from homology"/>
<evidence type="ECO:0000256" key="3">
    <source>
        <dbReference type="ARBA" id="ARBA00022989"/>
    </source>
</evidence>
<protein>
    <recommendedName>
        <fullName evidence="6">Phosphate transport system permease protein</fullName>
    </recommendedName>
</protein>
<evidence type="ECO:0000256" key="1">
    <source>
        <dbReference type="ARBA" id="ARBA00004651"/>
    </source>
</evidence>
<keyword evidence="4 5" id="KW-0472">Membrane</keyword>
<dbReference type="NCBIfam" id="TIGR02138">
    <property type="entry name" value="phosphate_pstC"/>
    <property type="match status" value="1"/>
</dbReference>
<evidence type="ECO:0000256" key="2">
    <source>
        <dbReference type="ARBA" id="ARBA00022692"/>
    </source>
</evidence>
<dbReference type="InterPro" id="IPR011864">
    <property type="entry name" value="Phosphate_PstC"/>
</dbReference>
<dbReference type="Gene3D" id="1.10.3720.10">
    <property type="entry name" value="MetI-like"/>
    <property type="match status" value="1"/>
</dbReference>
<dbReference type="GO" id="GO:0005886">
    <property type="term" value="C:plasma membrane"/>
    <property type="evidence" value="ECO:0007669"/>
    <property type="project" value="UniProtKB-SubCell"/>
</dbReference>
<dbReference type="InterPro" id="IPR000515">
    <property type="entry name" value="MetI-like"/>
</dbReference>
<comment type="subcellular location">
    <subcellularLocation>
        <location evidence="6">Cell inner membrane</location>
        <topology evidence="6">Multi-pass membrane protein</topology>
    </subcellularLocation>
    <subcellularLocation>
        <location evidence="1 5">Cell membrane</location>
        <topology evidence="1 5">Multi-pass membrane protein</topology>
    </subcellularLocation>
</comment>
<evidence type="ECO:0000256" key="6">
    <source>
        <dbReference type="RuleBase" id="RU363054"/>
    </source>
</evidence>
<evidence type="ECO:0000313" key="8">
    <source>
        <dbReference type="EMBL" id="GHB03629.1"/>
    </source>
</evidence>
<dbReference type="GO" id="GO:0006817">
    <property type="term" value="P:phosphate ion transport"/>
    <property type="evidence" value="ECO:0007669"/>
    <property type="project" value="UniProtKB-KW"/>
</dbReference>
<reference evidence="8" key="1">
    <citation type="journal article" date="2014" name="Int. J. Syst. Evol. Microbiol.">
        <title>Complete genome sequence of Corynebacterium casei LMG S-19264T (=DSM 44701T), isolated from a smear-ripened cheese.</title>
        <authorList>
            <consortium name="US DOE Joint Genome Institute (JGI-PGF)"/>
            <person name="Walter F."/>
            <person name="Albersmeier A."/>
            <person name="Kalinowski J."/>
            <person name="Ruckert C."/>
        </authorList>
    </citation>
    <scope>NUCLEOTIDE SEQUENCE</scope>
    <source>
        <strain evidence="8">KCTC 32513</strain>
    </source>
</reference>
<reference evidence="8" key="2">
    <citation type="submission" date="2020-09" db="EMBL/GenBank/DDBJ databases">
        <authorList>
            <person name="Sun Q."/>
            <person name="Kim S."/>
        </authorList>
    </citation>
    <scope>NUCLEOTIDE SEQUENCE</scope>
    <source>
        <strain evidence="8">KCTC 32513</strain>
    </source>
</reference>
<name>A0A8J3CUY9_9PROT</name>
<feature type="transmembrane region" description="Helical" evidence="5">
    <location>
        <begin position="260"/>
        <end position="279"/>
    </location>
</feature>
<keyword evidence="2 5" id="KW-0812">Transmembrane</keyword>
<feature type="transmembrane region" description="Helical" evidence="5">
    <location>
        <begin position="6"/>
        <end position="24"/>
    </location>
</feature>
<dbReference type="PANTHER" id="PTHR42727">
    <property type="entry name" value="PHOSPHATE TRANSPORT SYSTEM PERMEASE PROTEIN"/>
    <property type="match status" value="1"/>
</dbReference>
<sequence>MSDPVPFYMLVIVGALMVGAYRIVYGRAARLVVPNLPGPSAARAQPRHHARLAAALTGLVGVGIYLTGLSLRGPIPSAGGDGLWLMALIVIPALPIALSIANVRPDFAARTHVERMAETGLMLLALVALLTTFGIVASLVFEATLFFRDVSIIEFLFGTQWSPQTPIRAGGTGQSGAFGAVPVFAGTFFITLIAMAVAGPVGLMVAIYLSEYASPRTRAIAKPAIEVLAGIPTVVYGFFALITVGPAIRDAAAWLGADVATQSSLAAGLVMGVMIIPLVSSLSDDVISAVPQSLRDGSTALGATKSETLTRVVFRSALPGIIGAFLLAISRAIGETMIVVMAAGRAANLSANPFDAVTTVTVQIVALLTGDQVFDSPRTLAAFALGLVLFVITLLLNIGALAVVNRYRIRFE</sequence>
<evidence type="ECO:0000256" key="4">
    <source>
        <dbReference type="ARBA" id="ARBA00023136"/>
    </source>
</evidence>
<comment type="similarity">
    <text evidence="6">Belongs to the binding-protein-dependent transport system permease family. CysTW subfamily.</text>
</comment>
<dbReference type="PANTHER" id="PTHR42727:SF1">
    <property type="entry name" value="PHOSPHATE TRANSPORT SYSTEM PERMEASE"/>
    <property type="match status" value="1"/>
</dbReference>
<evidence type="ECO:0000259" key="7">
    <source>
        <dbReference type="PROSITE" id="PS50928"/>
    </source>
</evidence>
<gene>
    <name evidence="8" type="ORF">GCM10009069_27840</name>
</gene>
<keyword evidence="6" id="KW-0592">Phosphate transport</keyword>
<feature type="transmembrane region" description="Helical" evidence="5">
    <location>
        <begin position="83"/>
        <end position="101"/>
    </location>
</feature>
<comment type="function">
    <text evidence="6">Part of the binding-protein-dependent transport system for phosphate; probably responsible for the translocation of the substrate across the membrane.</text>
</comment>
<keyword evidence="3 5" id="KW-1133">Transmembrane helix</keyword>